<evidence type="ECO:0000313" key="2">
    <source>
        <dbReference type="EMBL" id="MDM8195064.1"/>
    </source>
</evidence>
<evidence type="ECO:0000256" key="1">
    <source>
        <dbReference type="ARBA" id="ARBA00022649"/>
    </source>
</evidence>
<dbReference type="RefSeq" id="WP_087297912.1">
    <property type="nucleotide sequence ID" value="NZ_JAUDCK010000004.1"/>
</dbReference>
<dbReference type="Proteomes" id="UP001529275">
    <property type="component" value="Unassembled WGS sequence"/>
</dbReference>
<dbReference type="InterPro" id="IPR035093">
    <property type="entry name" value="RelE/ParE_toxin_dom_sf"/>
</dbReference>
<dbReference type="Gene3D" id="3.30.2310.20">
    <property type="entry name" value="RelE-like"/>
    <property type="match status" value="1"/>
</dbReference>
<reference evidence="3" key="1">
    <citation type="submission" date="2023-06" db="EMBL/GenBank/DDBJ databases">
        <title>Identification and characterization of horizontal gene transfer across gut microbiota members of farm animals based on homology search.</title>
        <authorList>
            <person name="Zeman M."/>
            <person name="Kubasova T."/>
            <person name="Jahodarova E."/>
            <person name="Nykrynova M."/>
            <person name="Rychlik I."/>
        </authorList>
    </citation>
    <scope>NUCLEOTIDE SEQUENCE [LARGE SCALE GENOMIC DNA]</scope>
    <source>
        <strain evidence="3">ET341</strain>
    </source>
</reference>
<comment type="caution">
    <text evidence="2">The sequence shown here is derived from an EMBL/GenBank/DDBJ whole genome shotgun (WGS) entry which is preliminary data.</text>
</comment>
<gene>
    <name evidence="2" type="ORF">QUV98_01900</name>
</gene>
<keyword evidence="1" id="KW-1277">Toxin-antitoxin system</keyword>
<evidence type="ECO:0000313" key="3">
    <source>
        <dbReference type="Proteomes" id="UP001529275"/>
    </source>
</evidence>
<dbReference type="EMBL" id="JAUDCK010000004">
    <property type="protein sequence ID" value="MDM8195064.1"/>
    <property type="molecule type" value="Genomic_DNA"/>
</dbReference>
<reference evidence="2 3" key="2">
    <citation type="submission" date="2023-06" db="EMBL/GenBank/DDBJ databases">
        <authorList>
            <person name="Zeman M."/>
            <person name="Kubasova T."/>
            <person name="Jahodarova E."/>
            <person name="Nykrynova M."/>
            <person name="Rychlik I."/>
        </authorList>
    </citation>
    <scope>NUCLEOTIDE SEQUENCE [LARGE SCALE GENOMIC DNA]</scope>
    <source>
        <strain evidence="2 3">ET341</strain>
    </source>
</reference>
<keyword evidence="3" id="KW-1185">Reference proteome</keyword>
<proteinExistence type="predicted"/>
<dbReference type="SUPFAM" id="SSF143011">
    <property type="entry name" value="RelE-like"/>
    <property type="match status" value="1"/>
</dbReference>
<dbReference type="InterPro" id="IPR007712">
    <property type="entry name" value="RelE/ParE_toxin"/>
</dbReference>
<name>A0ABT7UFZ3_9FIRM</name>
<organism evidence="2 3">
    <name type="scientific">Massilimicrobiota timonensis</name>
    <dbReference type="NCBI Taxonomy" id="1776392"/>
    <lineage>
        <taxon>Bacteria</taxon>
        <taxon>Bacillati</taxon>
        <taxon>Bacillota</taxon>
        <taxon>Erysipelotrichia</taxon>
        <taxon>Erysipelotrichales</taxon>
        <taxon>Erysipelotrichaceae</taxon>
        <taxon>Massilimicrobiota</taxon>
    </lineage>
</organism>
<protein>
    <submittedName>
        <fullName evidence="2">Type II toxin-antitoxin system RelE/ParE family toxin</fullName>
    </submittedName>
</protein>
<dbReference type="Pfam" id="PF05016">
    <property type="entry name" value="ParE_toxin"/>
    <property type="match status" value="1"/>
</dbReference>
<sequence>MNEYKIEYLQLFKDDLNDIVKYITLKLDNKPAAHKLVNEVQKKIELLKTNPEIYQYYDFIKPLKKQYRYFIVGNYIVFYGVDKKTKVVSIYRILYNKTNMNNAIK</sequence>
<accession>A0ABT7UFZ3</accession>